<keyword evidence="2 4" id="KW-0641">Proline biosynthesis</keyword>
<accession>A0ABY6Z187</accession>
<dbReference type="PROSITE" id="PS00521">
    <property type="entry name" value="P5CR"/>
    <property type="match status" value="1"/>
</dbReference>
<dbReference type="InterPro" id="IPR036291">
    <property type="entry name" value="NAD(P)-bd_dom_sf"/>
</dbReference>
<dbReference type="SUPFAM" id="SSF48179">
    <property type="entry name" value="6-phosphogluconate dehydrogenase C-terminal domain-like"/>
    <property type="match status" value="1"/>
</dbReference>
<dbReference type="InterPro" id="IPR029036">
    <property type="entry name" value="P5CR_dimer"/>
</dbReference>
<keyword evidence="2" id="KW-0963">Cytoplasm</keyword>
<comment type="catalytic activity">
    <reaction evidence="2">
        <text>L-proline + NAD(+) = (S)-1-pyrroline-5-carboxylate + NADH + 2 H(+)</text>
        <dbReference type="Rhea" id="RHEA:14105"/>
        <dbReference type="ChEBI" id="CHEBI:15378"/>
        <dbReference type="ChEBI" id="CHEBI:17388"/>
        <dbReference type="ChEBI" id="CHEBI:57540"/>
        <dbReference type="ChEBI" id="CHEBI:57945"/>
        <dbReference type="ChEBI" id="CHEBI:60039"/>
        <dbReference type="EC" id="1.5.1.2"/>
    </reaction>
</comment>
<evidence type="ECO:0000256" key="2">
    <source>
        <dbReference type="HAMAP-Rule" id="MF_01925"/>
    </source>
</evidence>
<dbReference type="RefSeq" id="WP_268043394.1">
    <property type="nucleotide sequence ID" value="NZ_CP104064.1"/>
</dbReference>
<evidence type="ECO:0000259" key="5">
    <source>
        <dbReference type="Pfam" id="PF03807"/>
    </source>
</evidence>
<dbReference type="InterPro" id="IPR000304">
    <property type="entry name" value="Pyrroline-COOH_reductase"/>
</dbReference>
<name>A0ABY6Z187_9BACL</name>
<organism evidence="7 8">
    <name type="scientific">Alicyclobacillus dauci</name>
    <dbReference type="NCBI Taxonomy" id="1475485"/>
    <lineage>
        <taxon>Bacteria</taxon>
        <taxon>Bacillati</taxon>
        <taxon>Bacillota</taxon>
        <taxon>Bacilli</taxon>
        <taxon>Bacillales</taxon>
        <taxon>Alicyclobacillaceae</taxon>
        <taxon>Alicyclobacillus</taxon>
    </lineage>
</organism>
<protein>
    <recommendedName>
        <fullName evidence="2 3">Pyrroline-5-carboxylate reductase</fullName>
        <shortName evidence="2">P5C reductase</shortName>
        <shortName evidence="2">P5CR</shortName>
        <ecNumber evidence="2 3">1.5.1.2</ecNumber>
    </recommendedName>
    <alternativeName>
        <fullName evidence="2">PCA reductase</fullName>
    </alternativeName>
</protein>
<reference evidence="7" key="1">
    <citation type="submission" date="2022-08" db="EMBL/GenBank/DDBJ databases">
        <title>Alicyclobacillus dauci DSM2870, complete genome.</title>
        <authorList>
            <person name="Wang Q."/>
            <person name="Cai R."/>
            <person name="Wang Z."/>
        </authorList>
    </citation>
    <scope>NUCLEOTIDE SEQUENCE</scope>
    <source>
        <strain evidence="7">DSM 28700</strain>
    </source>
</reference>
<dbReference type="SUPFAM" id="SSF51735">
    <property type="entry name" value="NAD(P)-binding Rossmann-fold domains"/>
    <property type="match status" value="1"/>
</dbReference>
<evidence type="ECO:0000256" key="3">
    <source>
        <dbReference type="NCBIfam" id="TIGR00112"/>
    </source>
</evidence>
<dbReference type="Pfam" id="PF14748">
    <property type="entry name" value="P5CR_dimer"/>
    <property type="match status" value="1"/>
</dbReference>
<keyword evidence="2 4" id="KW-0028">Amino-acid biosynthesis</keyword>
<dbReference type="HAMAP" id="MF_01925">
    <property type="entry name" value="P5C_reductase"/>
    <property type="match status" value="1"/>
</dbReference>
<evidence type="ECO:0000256" key="1">
    <source>
        <dbReference type="ARBA" id="ARBA00005525"/>
    </source>
</evidence>
<keyword evidence="2 4" id="KW-0521">NADP</keyword>
<dbReference type="EMBL" id="CP104064">
    <property type="protein sequence ID" value="WAH36089.1"/>
    <property type="molecule type" value="Genomic_DNA"/>
</dbReference>
<evidence type="ECO:0000256" key="4">
    <source>
        <dbReference type="RuleBase" id="RU003903"/>
    </source>
</evidence>
<gene>
    <name evidence="2 7" type="primary">proC</name>
    <name evidence="7" type="ORF">NZD86_17820</name>
</gene>
<dbReference type="InterPro" id="IPR053790">
    <property type="entry name" value="P5CR-like_CS"/>
</dbReference>
<comment type="catalytic activity">
    <reaction evidence="2 4">
        <text>L-proline + NADP(+) = (S)-1-pyrroline-5-carboxylate + NADPH + 2 H(+)</text>
        <dbReference type="Rhea" id="RHEA:14109"/>
        <dbReference type="ChEBI" id="CHEBI:15378"/>
        <dbReference type="ChEBI" id="CHEBI:17388"/>
        <dbReference type="ChEBI" id="CHEBI:57783"/>
        <dbReference type="ChEBI" id="CHEBI:58349"/>
        <dbReference type="ChEBI" id="CHEBI:60039"/>
        <dbReference type="EC" id="1.5.1.2"/>
    </reaction>
</comment>
<comment type="pathway">
    <text evidence="2 4">Amino-acid biosynthesis; L-proline biosynthesis; L-proline from L-glutamate 5-semialdehyde: step 1/1.</text>
</comment>
<keyword evidence="8" id="KW-1185">Reference proteome</keyword>
<comment type="function">
    <text evidence="2">Catalyzes the reduction of 1-pyrroline-5-carboxylate (PCA) to L-proline.</text>
</comment>
<dbReference type="GO" id="GO:0004735">
    <property type="term" value="F:pyrroline-5-carboxylate reductase activity"/>
    <property type="evidence" value="ECO:0007669"/>
    <property type="project" value="UniProtKB-EC"/>
</dbReference>
<dbReference type="InterPro" id="IPR028939">
    <property type="entry name" value="P5C_Rdtase_cat_N"/>
</dbReference>
<comment type="subcellular location">
    <subcellularLocation>
        <location evidence="2">Cytoplasm</location>
    </subcellularLocation>
</comment>
<proteinExistence type="inferred from homology"/>
<dbReference type="PIRSF" id="PIRSF000193">
    <property type="entry name" value="Pyrrol-5-carb_rd"/>
    <property type="match status" value="1"/>
</dbReference>
<evidence type="ECO:0000313" key="7">
    <source>
        <dbReference type="EMBL" id="WAH36089.1"/>
    </source>
</evidence>
<dbReference type="Proteomes" id="UP001164803">
    <property type="component" value="Chromosome"/>
</dbReference>
<dbReference type="Gene3D" id="1.10.3730.10">
    <property type="entry name" value="ProC C-terminal domain-like"/>
    <property type="match status" value="1"/>
</dbReference>
<dbReference type="EC" id="1.5.1.2" evidence="2 3"/>
<feature type="domain" description="Pyrroline-5-carboxylate reductase dimerisation" evidence="6">
    <location>
        <begin position="164"/>
        <end position="267"/>
    </location>
</feature>
<dbReference type="PANTHER" id="PTHR11645:SF49">
    <property type="entry name" value="PYRROLINE-5-CARBOXYLATE REDUCTASE 1"/>
    <property type="match status" value="1"/>
</dbReference>
<dbReference type="InterPro" id="IPR008927">
    <property type="entry name" value="6-PGluconate_DH-like_C_sf"/>
</dbReference>
<sequence>METRRILFIGAGRMAQAMIHGLVKQQGSFAWQIVASNRSDTSRLEALRSRFGIESTSNWQQVVESADVVVLAMPPSEHPAVLAQLRDHVKQHQLIVSVAAGIGVSGLESSLPPDVAVAWVMPNTAASIGQSMTLCALGSAVTNEQVEMLTEMLQALGQHQICTEEQVHKLTAITGSAPAFIYRAAQAFEEMAVEYGLSEVNARQIVGQMLLGSANLLLTGTEPQVLANEVTTPGGATAAGLEVLERGNFMSILQEAITATNQRAAELGMGNPPKR</sequence>
<dbReference type="Gene3D" id="3.40.50.720">
    <property type="entry name" value="NAD(P)-binding Rossmann-like Domain"/>
    <property type="match status" value="1"/>
</dbReference>
<comment type="similarity">
    <text evidence="1 2 4">Belongs to the pyrroline-5-carboxylate reductase family.</text>
</comment>
<dbReference type="NCBIfam" id="TIGR00112">
    <property type="entry name" value="proC"/>
    <property type="match status" value="1"/>
</dbReference>
<dbReference type="Pfam" id="PF03807">
    <property type="entry name" value="F420_oxidored"/>
    <property type="match status" value="1"/>
</dbReference>
<feature type="domain" description="Pyrroline-5-carboxylate reductase catalytic N-terminal" evidence="5">
    <location>
        <begin position="5"/>
        <end position="101"/>
    </location>
</feature>
<keyword evidence="2 4" id="KW-0560">Oxidoreductase</keyword>
<evidence type="ECO:0000313" key="8">
    <source>
        <dbReference type="Proteomes" id="UP001164803"/>
    </source>
</evidence>
<dbReference type="PANTHER" id="PTHR11645">
    <property type="entry name" value="PYRROLINE-5-CARBOXYLATE REDUCTASE"/>
    <property type="match status" value="1"/>
</dbReference>
<evidence type="ECO:0000259" key="6">
    <source>
        <dbReference type="Pfam" id="PF14748"/>
    </source>
</evidence>